<feature type="compositionally biased region" description="Polar residues" evidence="1">
    <location>
        <begin position="115"/>
        <end position="136"/>
    </location>
</feature>
<name>S0FKC5_RUMCE</name>
<gene>
    <name evidence="3" type="ORF">CTER_3487</name>
</gene>
<dbReference type="PATRIC" id="fig|1195236.3.peg.3710"/>
<feature type="compositionally biased region" description="Basic and acidic residues" evidence="1">
    <location>
        <begin position="438"/>
        <end position="546"/>
    </location>
</feature>
<dbReference type="EMBL" id="AORV01000046">
    <property type="protein sequence ID" value="EMS70771.1"/>
    <property type="molecule type" value="Genomic_DNA"/>
</dbReference>
<feature type="compositionally biased region" description="Basic and acidic residues" evidence="1">
    <location>
        <begin position="95"/>
        <end position="114"/>
    </location>
</feature>
<organism evidence="3 4">
    <name type="scientific">Ruminiclostridium cellobioparum subsp. termitidis CT1112</name>
    <dbReference type="NCBI Taxonomy" id="1195236"/>
    <lineage>
        <taxon>Bacteria</taxon>
        <taxon>Bacillati</taxon>
        <taxon>Bacillota</taxon>
        <taxon>Clostridia</taxon>
        <taxon>Eubacteriales</taxon>
        <taxon>Oscillospiraceae</taxon>
        <taxon>Ruminiclostridium</taxon>
    </lineage>
</organism>
<feature type="compositionally biased region" description="Basic and acidic residues" evidence="1">
    <location>
        <begin position="25"/>
        <end position="88"/>
    </location>
</feature>
<dbReference type="Proteomes" id="UP000014155">
    <property type="component" value="Unassembled WGS sequence"/>
</dbReference>
<proteinExistence type="predicted"/>
<feature type="transmembrane region" description="Helical" evidence="2">
    <location>
        <begin position="919"/>
        <end position="939"/>
    </location>
</feature>
<comment type="caution">
    <text evidence="3">The sequence shown here is derived from an EMBL/GenBank/DDBJ whole genome shotgun (WGS) entry which is preliminary data.</text>
</comment>
<feature type="transmembrane region" description="Helical" evidence="2">
    <location>
        <begin position="849"/>
        <end position="869"/>
    </location>
</feature>
<feature type="region of interest" description="Disordered" evidence="1">
    <location>
        <begin position="18"/>
        <end position="197"/>
    </location>
</feature>
<feature type="transmembrane region" description="Helical" evidence="2">
    <location>
        <begin position="876"/>
        <end position="899"/>
    </location>
</feature>
<keyword evidence="2" id="KW-0812">Transmembrane</keyword>
<feature type="region of interest" description="Disordered" evidence="1">
    <location>
        <begin position="407"/>
        <end position="546"/>
    </location>
</feature>
<dbReference type="eggNOG" id="COG3064">
    <property type="taxonomic scope" value="Bacteria"/>
</dbReference>
<feature type="region of interest" description="Disordered" evidence="1">
    <location>
        <begin position="239"/>
        <end position="305"/>
    </location>
</feature>
<evidence type="ECO:0000256" key="2">
    <source>
        <dbReference type="SAM" id="Phobius"/>
    </source>
</evidence>
<evidence type="ECO:0000313" key="3">
    <source>
        <dbReference type="EMBL" id="EMS70771.1"/>
    </source>
</evidence>
<keyword evidence="2" id="KW-1133">Transmembrane helix</keyword>
<feature type="compositionally biased region" description="Basic and acidic residues" evidence="1">
    <location>
        <begin position="137"/>
        <end position="152"/>
    </location>
</feature>
<evidence type="ECO:0000313" key="4">
    <source>
        <dbReference type="Proteomes" id="UP000014155"/>
    </source>
</evidence>
<dbReference type="AlphaFoldDB" id="S0FKC5"/>
<dbReference type="STRING" id="1195236.CTER_3487"/>
<keyword evidence="4" id="KW-1185">Reference proteome</keyword>
<feature type="compositionally biased region" description="Low complexity" evidence="1">
    <location>
        <begin position="153"/>
        <end position="166"/>
    </location>
</feature>
<accession>S0FKC5</accession>
<sequence length="950" mass="103650">MLFQKAVGYRQAVSLLAEGRRRKNQDKTEKIDKQDKKLSIEEKYDRHNAAEKPASEEQGRKAIETMGQERKAEKPQKKEIKETAKKSEQQITTELKPKDLNKAENTKAENKSSADKQSQQTKESVNVAKSQKSSSMQHKETSELEKGNEKQKQAIAQKQDKPAQAASGKKQQNPASGGISNAIAGLGAGNKNTKKAPTVNIEMGEPENILKQMENVPPTQVLHAYSQVTDISKASLEKQTQKTQAALPKVPAPTGLVPVKKGSIPKKKAAQIKHTEPAKFKGVKTGGKEETIGNIKLGSENEPDPEEIMAEARKYSADAPAVSLDGEADPSQTEAFNTEAVHTVETAKQQELQQLNNEFGENSIFPIEDNSILKAKKTLKTKQSKINKVNKTFDISADMEAQMNKSLTPEFKAKVGEQQSKYSTGKEKFDTDVTTARADSDKQITQLKEDSKNKQLEQQEGAKSEVERLKGQWREEVDQAVSEYDKQAESETKSKTSEISKVKEQKDKEVKEKLKQAEKDANTEYKNAKKDADEKKKEKEKEHENKKKSWWEKAADWVAERANQFVEGLKKLVNFIFEGLRKAVKAIFEAAKAAVVGLIELGRKLIVNIIKGLGEILKVLVKAVFAKFPGIANKICGFINKAVNRAVQVVNTIADGLKKGVSAIIDALASTVDTLLGAIQYLYNQALNVIGMIAGKLAEIMAGIARLGEAAKASLPHIEGKLWEQLIGVDITQPMGNEVSEQTLEAETTKDSADEKLTENDVEIENVETGEIDSEFIQDMNLKDGETKYVEGSKNPETAESIMNDFDTGKEVGKSGDSFADGVKTRAENAATLLDQIKAFVIKWLKENWLKLLLGVTGALAGVIVLNILTGGAITAALPIILEVIVNVMNAASIVEAITGAAKNIATYLSQGWVGNIGVAAPALATALAIGLLALAAVVTSKLKKPSHQA</sequence>
<keyword evidence="2" id="KW-0472">Membrane</keyword>
<evidence type="ECO:0000256" key="1">
    <source>
        <dbReference type="SAM" id="MobiDB-lite"/>
    </source>
</evidence>
<feature type="compositionally biased region" description="Polar residues" evidence="1">
    <location>
        <begin position="169"/>
        <end position="179"/>
    </location>
</feature>
<reference evidence="3 4" key="1">
    <citation type="journal article" date="2013" name="Genome Announc.">
        <title>Draft Genome Sequence of the Cellulolytic, Mesophilic, Anaerobic Bacterium Clostridium termitidis Strain CT1112 (DSM 5398).</title>
        <authorList>
            <person name="Lal S."/>
            <person name="Ramachandran U."/>
            <person name="Zhang X."/>
            <person name="Munir R."/>
            <person name="Sparling R."/>
            <person name="Levin D.B."/>
        </authorList>
    </citation>
    <scope>NUCLEOTIDE SEQUENCE [LARGE SCALE GENOMIC DNA]</scope>
    <source>
        <strain evidence="3 4">CT1112</strain>
    </source>
</reference>
<protein>
    <submittedName>
        <fullName evidence="3">Uncharacterized protein</fullName>
    </submittedName>
</protein>